<dbReference type="Pfam" id="PF00856">
    <property type="entry name" value="SET"/>
    <property type="match status" value="1"/>
</dbReference>
<dbReference type="Proteomes" id="UP000823561">
    <property type="component" value="Chromosome 5"/>
</dbReference>
<comment type="subcellular location">
    <subcellularLocation>
        <location evidence="2">Chromosome</location>
    </subcellularLocation>
    <subcellularLocation>
        <location evidence="1">Nucleus</location>
    </subcellularLocation>
</comment>
<keyword evidence="13" id="KW-0804">Transcription</keyword>
<evidence type="ECO:0000259" key="19">
    <source>
        <dbReference type="PROSITE" id="PS50280"/>
    </source>
</evidence>
<evidence type="ECO:0000256" key="6">
    <source>
        <dbReference type="ARBA" id="ARBA00022603"/>
    </source>
</evidence>
<comment type="catalytic activity">
    <reaction evidence="17">
        <text>L-lysyl-[protein] + S-adenosyl-L-methionine = N(6)-methyl-L-lysyl-[protein] + S-adenosyl-L-homocysteine + H(+)</text>
        <dbReference type="Rhea" id="RHEA:51736"/>
        <dbReference type="Rhea" id="RHEA-COMP:9752"/>
        <dbReference type="Rhea" id="RHEA-COMP:13053"/>
        <dbReference type="ChEBI" id="CHEBI:15378"/>
        <dbReference type="ChEBI" id="CHEBI:29969"/>
        <dbReference type="ChEBI" id="CHEBI:57856"/>
        <dbReference type="ChEBI" id="CHEBI:59789"/>
        <dbReference type="ChEBI" id="CHEBI:61929"/>
    </reaction>
</comment>
<keyword evidence="4" id="KW-0158">Chromosome</keyword>
<dbReference type="Gene3D" id="2.170.270.10">
    <property type="entry name" value="SET domain"/>
    <property type="match status" value="1"/>
</dbReference>
<dbReference type="EMBL" id="JADWDJ010000005">
    <property type="protein sequence ID" value="KAG5281263.1"/>
    <property type="molecule type" value="Genomic_DNA"/>
</dbReference>
<evidence type="ECO:0000256" key="5">
    <source>
        <dbReference type="ARBA" id="ARBA00022491"/>
    </source>
</evidence>
<dbReference type="PROSITE" id="PS51571">
    <property type="entry name" value="SAM_MT43_PR_SET"/>
    <property type="match status" value="1"/>
</dbReference>
<dbReference type="InterPro" id="IPR047266">
    <property type="entry name" value="KMT5A-like_SET"/>
</dbReference>
<dbReference type="CDD" id="cd10528">
    <property type="entry name" value="SET_SETD8"/>
    <property type="match status" value="1"/>
</dbReference>
<evidence type="ECO:0000256" key="4">
    <source>
        <dbReference type="ARBA" id="ARBA00022454"/>
    </source>
</evidence>
<evidence type="ECO:0000256" key="14">
    <source>
        <dbReference type="ARBA" id="ARBA00023242"/>
    </source>
</evidence>
<evidence type="ECO:0000256" key="1">
    <source>
        <dbReference type="ARBA" id="ARBA00004123"/>
    </source>
</evidence>
<keyword evidence="15" id="KW-0131">Cell cycle</keyword>
<dbReference type="GO" id="GO:0043516">
    <property type="term" value="P:regulation of DNA damage response, signal transduction by p53 class mediator"/>
    <property type="evidence" value="ECO:0007669"/>
    <property type="project" value="TreeGrafter"/>
</dbReference>
<keyword evidence="21" id="KW-1185">Reference proteome</keyword>
<dbReference type="GO" id="GO:0140944">
    <property type="term" value="F:histone H4K20 monomethyltransferase activity"/>
    <property type="evidence" value="ECO:0007669"/>
    <property type="project" value="UniProtKB-EC"/>
</dbReference>
<evidence type="ECO:0000256" key="9">
    <source>
        <dbReference type="ARBA" id="ARBA00022691"/>
    </source>
</evidence>
<dbReference type="InterPro" id="IPR046341">
    <property type="entry name" value="SET_dom_sf"/>
</dbReference>
<dbReference type="PANTHER" id="PTHR46167">
    <property type="entry name" value="N-LYSINE METHYLTRANSFERASE KMT5A"/>
    <property type="match status" value="1"/>
</dbReference>
<dbReference type="GO" id="GO:0051301">
    <property type="term" value="P:cell division"/>
    <property type="evidence" value="ECO:0007669"/>
    <property type="project" value="UniProtKB-KW"/>
</dbReference>
<dbReference type="FunFam" id="2.170.270.10:FF:000021">
    <property type="entry name" value="Histone-lysine N-methyltransferase"/>
    <property type="match status" value="1"/>
</dbReference>
<dbReference type="GO" id="GO:0032259">
    <property type="term" value="P:methylation"/>
    <property type="evidence" value="ECO:0007669"/>
    <property type="project" value="UniProtKB-KW"/>
</dbReference>
<protein>
    <recommendedName>
        <fullName evidence="3">[histone H4]-lysine(20) N-methyltransferase</fullName>
        <ecNumber evidence="3">2.1.1.361</ecNumber>
    </recommendedName>
</protein>
<proteinExistence type="predicted"/>
<comment type="caution">
    <text evidence="20">The sequence shown here is derived from an EMBL/GenBank/DDBJ whole genome shotgun (WGS) entry which is preliminary data.</text>
</comment>
<evidence type="ECO:0000256" key="10">
    <source>
        <dbReference type="ARBA" id="ARBA00022776"/>
    </source>
</evidence>
<feature type="domain" description="SET" evidence="19">
    <location>
        <begin position="180"/>
        <end position="301"/>
    </location>
</feature>
<dbReference type="SMART" id="SM00317">
    <property type="entry name" value="SET"/>
    <property type="match status" value="1"/>
</dbReference>
<gene>
    <name evidence="20" type="ORF">AALO_G00069210</name>
</gene>
<accession>A0AAV6H1P2</accession>
<dbReference type="GO" id="GO:0005700">
    <property type="term" value="C:polytene chromosome"/>
    <property type="evidence" value="ECO:0007669"/>
    <property type="project" value="TreeGrafter"/>
</dbReference>
<organism evidence="20 21">
    <name type="scientific">Alosa alosa</name>
    <name type="common">allis shad</name>
    <dbReference type="NCBI Taxonomy" id="278164"/>
    <lineage>
        <taxon>Eukaryota</taxon>
        <taxon>Metazoa</taxon>
        <taxon>Chordata</taxon>
        <taxon>Craniata</taxon>
        <taxon>Vertebrata</taxon>
        <taxon>Euteleostomi</taxon>
        <taxon>Actinopterygii</taxon>
        <taxon>Neopterygii</taxon>
        <taxon>Teleostei</taxon>
        <taxon>Clupei</taxon>
        <taxon>Clupeiformes</taxon>
        <taxon>Clupeoidei</taxon>
        <taxon>Clupeidae</taxon>
        <taxon>Alosa</taxon>
    </lineage>
</organism>
<keyword evidence="6" id="KW-0489">Methyltransferase</keyword>
<evidence type="ECO:0000256" key="13">
    <source>
        <dbReference type="ARBA" id="ARBA00023163"/>
    </source>
</evidence>
<keyword evidence="8" id="KW-0808">Transferase</keyword>
<dbReference type="InterPro" id="IPR001214">
    <property type="entry name" value="SET_dom"/>
</dbReference>
<evidence type="ECO:0000256" key="8">
    <source>
        <dbReference type="ARBA" id="ARBA00022679"/>
    </source>
</evidence>
<keyword evidence="5" id="KW-0678">Repressor</keyword>
<keyword evidence="10" id="KW-0498">Mitosis</keyword>
<evidence type="ECO:0000256" key="17">
    <source>
        <dbReference type="ARBA" id="ARBA00048985"/>
    </source>
</evidence>
<dbReference type="InterPro" id="IPR051760">
    <property type="entry name" value="KMT5A"/>
</dbReference>
<evidence type="ECO:0000256" key="12">
    <source>
        <dbReference type="ARBA" id="ARBA00023015"/>
    </source>
</evidence>
<feature type="region of interest" description="Disordered" evidence="18">
    <location>
        <begin position="1"/>
        <end position="164"/>
    </location>
</feature>
<feature type="compositionally biased region" description="Polar residues" evidence="18">
    <location>
        <begin position="85"/>
        <end position="100"/>
    </location>
</feature>
<evidence type="ECO:0000313" key="20">
    <source>
        <dbReference type="EMBL" id="KAG5281263.1"/>
    </source>
</evidence>
<keyword evidence="9" id="KW-0949">S-adenosyl-L-methionine</keyword>
<sequence>MARGKKKQLAVSKPEDTRKVVKGTKENKPETNETPVCHGQTTMHSFLSPKKTRSPLRQSPLTLLHEENSTSASIAPKDGVKQGEARQNLSHPNTTVTLEATSFPVADEDKSPDAPSLPTQKNKSNITRTNMKKPERSDSQRNTKVTDYYPIRRSSRKSKTELKSEEQQHIEELIKNNVEEGLEVRHLEGKGRGVFACKDFRKGQFVVEYHGDLVEMVEAKRREVMYAQDPTTGCYMYYFQFLSKTYCVDATMETDRLGRLINHSKSGNCQTKLHSIGGTPHLILVASRDIRSGEELLYDYGDRSREAIAAHPWLKQ</sequence>
<comment type="catalytic activity">
    <reaction evidence="16">
        <text>L-lysyl(20)-[histone H4] + S-adenosyl-L-methionine = N(6)-methyl-L-lysyl(20)-[histone H4] + S-adenosyl-L-homocysteine + H(+)</text>
        <dbReference type="Rhea" id="RHEA:60344"/>
        <dbReference type="Rhea" id="RHEA-COMP:15554"/>
        <dbReference type="Rhea" id="RHEA-COMP:15555"/>
        <dbReference type="ChEBI" id="CHEBI:15378"/>
        <dbReference type="ChEBI" id="CHEBI:29969"/>
        <dbReference type="ChEBI" id="CHEBI:57856"/>
        <dbReference type="ChEBI" id="CHEBI:59789"/>
        <dbReference type="ChEBI" id="CHEBI:61929"/>
        <dbReference type="EC" id="2.1.1.361"/>
    </reaction>
</comment>
<keyword evidence="11" id="KW-0156">Chromatin regulator</keyword>
<dbReference type="SUPFAM" id="SSF82199">
    <property type="entry name" value="SET domain"/>
    <property type="match status" value="1"/>
</dbReference>
<dbReference type="InterPro" id="IPR016858">
    <property type="entry name" value="KMT5A-like"/>
</dbReference>
<evidence type="ECO:0000256" key="18">
    <source>
        <dbReference type="SAM" id="MobiDB-lite"/>
    </source>
</evidence>
<evidence type="ECO:0000256" key="3">
    <source>
        <dbReference type="ARBA" id="ARBA00012187"/>
    </source>
</evidence>
<feature type="compositionally biased region" description="Basic and acidic residues" evidence="18">
    <location>
        <begin position="132"/>
        <end position="141"/>
    </location>
</feature>
<evidence type="ECO:0000256" key="7">
    <source>
        <dbReference type="ARBA" id="ARBA00022618"/>
    </source>
</evidence>
<keyword evidence="14" id="KW-0539">Nucleus</keyword>
<evidence type="ECO:0000256" key="16">
    <source>
        <dbReference type="ARBA" id="ARBA00047784"/>
    </source>
</evidence>
<dbReference type="PROSITE" id="PS50280">
    <property type="entry name" value="SET"/>
    <property type="match status" value="1"/>
</dbReference>
<dbReference type="AlphaFoldDB" id="A0AAV6H1P2"/>
<feature type="compositionally biased region" description="Polar residues" evidence="18">
    <location>
        <begin position="117"/>
        <end position="129"/>
    </location>
</feature>
<dbReference type="GO" id="GO:0006357">
    <property type="term" value="P:regulation of transcription by RNA polymerase II"/>
    <property type="evidence" value="ECO:0007669"/>
    <property type="project" value="TreeGrafter"/>
</dbReference>
<keyword evidence="7" id="KW-0132">Cell division</keyword>
<feature type="compositionally biased region" description="Basic and acidic residues" evidence="18">
    <location>
        <begin position="13"/>
        <end position="31"/>
    </location>
</feature>
<evidence type="ECO:0000256" key="11">
    <source>
        <dbReference type="ARBA" id="ARBA00022853"/>
    </source>
</evidence>
<dbReference type="GO" id="GO:0005634">
    <property type="term" value="C:nucleus"/>
    <property type="evidence" value="ECO:0007669"/>
    <property type="project" value="UniProtKB-SubCell"/>
</dbReference>
<keyword evidence="12" id="KW-0805">Transcription regulation</keyword>
<evidence type="ECO:0000256" key="2">
    <source>
        <dbReference type="ARBA" id="ARBA00004286"/>
    </source>
</evidence>
<dbReference type="EC" id="2.1.1.361" evidence="3"/>
<evidence type="ECO:0000256" key="15">
    <source>
        <dbReference type="ARBA" id="ARBA00023306"/>
    </source>
</evidence>
<dbReference type="PANTHER" id="PTHR46167:SF1">
    <property type="entry name" value="N-LYSINE METHYLTRANSFERASE KMT5A"/>
    <property type="match status" value="1"/>
</dbReference>
<evidence type="ECO:0000313" key="21">
    <source>
        <dbReference type="Proteomes" id="UP000823561"/>
    </source>
</evidence>
<name>A0AAV6H1P2_9TELE</name>
<reference evidence="20" key="1">
    <citation type="submission" date="2020-10" db="EMBL/GenBank/DDBJ databases">
        <title>Chromosome-scale genome assembly of the Allis shad, Alosa alosa.</title>
        <authorList>
            <person name="Margot Z."/>
            <person name="Christophe K."/>
            <person name="Cabau C."/>
            <person name="Louis A."/>
            <person name="Berthelot C."/>
            <person name="Parey E."/>
            <person name="Roest Crollius H."/>
            <person name="Montfort J."/>
            <person name="Robinson-Rechavi M."/>
            <person name="Bucao C."/>
            <person name="Bouchez O."/>
            <person name="Gislard M."/>
            <person name="Lluch J."/>
            <person name="Milhes M."/>
            <person name="Lampietro C."/>
            <person name="Lopez Roques C."/>
            <person name="Donnadieu C."/>
            <person name="Braasch I."/>
            <person name="Desvignes T."/>
            <person name="Postlethwait J."/>
            <person name="Bobe J."/>
            <person name="Guiguen Y."/>
        </authorList>
    </citation>
    <scope>NUCLEOTIDE SEQUENCE</scope>
    <source>
        <strain evidence="20">M-15738</strain>
        <tissue evidence="20">Blood</tissue>
    </source>
</reference>